<feature type="region of interest" description="Disordered" evidence="1">
    <location>
        <begin position="1"/>
        <end position="33"/>
    </location>
</feature>
<evidence type="ECO:0000313" key="3">
    <source>
        <dbReference type="Proteomes" id="UP000603453"/>
    </source>
</evidence>
<dbReference type="EMBL" id="JAEPRD010000017">
    <property type="protein sequence ID" value="KAG2209001.1"/>
    <property type="molecule type" value="Genomic_DNA"/>
</dbReference>
<feature type="compositionally biased region" description="Polar residues" evidence="1">
    <location>
        <begin position="23"/>
        <end position="33"/>
    </location>
</feature>
<evidence type="ECO:0000313" key="2">
    <source>
        <dbReference type="EMBL" id="KAG2209001.1"/>
    </source>
</evidence>
<gene>
    <name evidence="2" type="ORF">INT47_011141</name>
</gene>
<name>A0A8H7V3P2_9FUNG</name>
<feature type="compositionally biased region" description="Polar residues" evidence="1">
    <location>
        <begin position="1"/>
        <end position="11"/>
    </location>
</feature>
<reference evidence="2" key="1">
    <citation type="submission" date="2020-12" db="EMBL/GenBank/DDBJ databases">
        <title>Metabolic potential, ecology and presence of endohyphal bacteria is reflected in genomic diversity of Mucoromycotina.</title>
        <authorList>
            <person name="Muszewska A."/>
            <person name="Okrasinska A."/>
            <person name="Steczkiewicz K."/>
            <person name="Drgas O."/>
            <person name="Orlowska M."/>
            <person name="Perlinska-Lenart U."/>
            <person name="Aleksandrzak-Piekarczyk T."/>
            <person name="Szatraj K."/>
            <person name="Zielenkiewicz U."/>
            <person name="Pilsyk S."/>
            <person name="Malc E."/>
            <person name="Mieczkowski P."/>
            <person name="Kruszewska J.S."/>
            <person name="Biernat P."/>
            <person name="Pawlowska J."/>
        </authorList>
    </citation>
    <scope>NUCLEOTIDE SEQUENCE</scope>
    <source>
        <strain evidence="2">WA0000017839</strain>
    </source>
</reference>
<protein>
    <submittedName>
        <fullName evidence="2">Uncharacterized protein</fullName>
    </submittedName>
</protein>
<evidence type="ECO:0000256" key="1">
    <source>
        <dbReference type="SAM" id="MobiDB-lite"/>
    </source>
</evidence>
<dbReference type="AlphaFoldDB" id="A0A8H7V3P2"/>
<comment type="caution">
    <text evidence="2">The sequence shown here is derived from an EMBL/GenBank/DDBJ whole genome shotgun (WGS) entry which is preliminary data.</text>
</comment>
<organism evidence="2 3">
    <name type="scientific">Mucor saturninus</name>
    <dbReference type="NCBI Taxonomy" id="64648"/>
    <lineage>
        <taxon>Eukaryota</taxon>
        <taxon>Fungi</taxon>
        <taxon>Fungi incertae sedis</taxon>
        <taxon>Mucoromycota</taxon>
        <taxon>Mucoromycotina</taxon>
        <taxon>Mucoromycetes</taxon>
        <taxon>Mucorales</taxon>
        <taxon>Mucorineae</taxon>
        <taxon>Mucoraceae</taxon>
        <taxon>Mucor</taxon>
    </lineage>
</organism>
<proteinExistence type="predicted"/>
<dbReference type="Proteomes" id="UP000603453">
    <property type="component" value="Unassembled WGS sequence"/>
</dbReference>
<accession>A0A8H7V3P2</accession>
<keyword evidence="3" id="KW-1185">Reference proteome</keyword>
<sequence>MPPKNIQTHPRATSAGMDAHPTTPANGAAPSSATTVPTYAQAVTNSMNNITPVLSVEALDTNPITTVPETLIHNNMTTTTEGDSQVYVQEHDSLPGLQSMEDIELSFNESSYSYDNREVTNALSVNSNRSHPIVQSTPATGVNKLLDMSVEDSIISHL</sequence>